<gene>
    <name evidence="1" type="ORF">Salat_2730100</name>
</gene>
<keyword evidence="2" id="KW-1185">Reference proteome</keyword>
<dbReference type="AlphaFoldDB" id="A0AAE1XKM5"/>
<name>A0AAE1XKM5_9LAMI</name>
<proteinExistence type="predicted"/>
<reference evidence="1" key="2">
    <citation type="journal article" date="2024" name="Plant">
        <title>Genomic evolution and insights into agronomic trait innovations of Sesamum species.</title>
        <authorList>
            <person name="Miao H."/>
            <person name="Wang L."/>
            <person name="Qu L."/>
            <person name="Liu H."/>
            <person name="Sun Y."/>
            <person name="Le M."/>
            <person name="Wang Q."/>
            <person name="Wei S."/>
            <person name="Zheng Y."/>
            <person name="Lin W."/>
            <person name="Duan Y."/>
            <person name="Cao H."/>
            <person name="Xiong S."/>
            <person name="Wang X."/>
            <person name="Wei L."/>
            <person name="Li C."/>
            <person name="Ma Q."/>
            <person name="Ju M."/>
            <person name="Zhao R."/>
            <person name="Li G."/>
            <person name="Mu C."/>
            <person name="Tian Q."/>
            <person name="Mei H."/>
            <person name="Zhang T."/>
            <person name="Gao T."/>
            <person name="Zhang H."/>
        </authorList>
    </citation>
    <scope>NUCLEOTIDE SEQUENCE</scope>
    <source>
        <strain evidence="1">3651</strain>
    </source>
</reference>
<evidence type="ECO:0000313" key="2">
    <source>
        <dbReference type="Proteomes" id="UP001293254"/>
    </source>
</evidence>
<evidence type="ECO:0000313" key="1">
    <source>
        <dbReference type="EMBL" id="KAK4413176.1"/>
    </source>
</evidence>
<dbReference type="Proteomes" id="UP001293254">
    <property type="component" value="Unassembled WGS sequence"/>
</dbReference>
<reference evidence="1" key="1">
    <citation type="submission" date="2020-06" db="EMBL/GenBank/DDBJ databases">
        <authorList>
            <person name="Li T."/>
            <person name="Hu X."/>
            <person name="Zhang T."/>
            <person name="Song X."/>
            <person name="Zhang H."/>
            <person name="Dai N."/>
            <person name="Sheng W."/>
            <person name="Hou X."/>
            <person name="Wei L."/>
        </authorList>
    </citation>
    <scope>NUCLEOTIDE SEQUENCE</scope>
    <source>
        <strain evidence="1">3651</strain>
        <tissue evidence="1">Leaf</tissue>
    </source>
</reference>
<comment type="caution">
    <text evidence="1">The sequence shown here is derived from an EMBL/GenBank/DDBJ whole genome shotgun (WGS) entry which is preliminary data.</text>
</comment>
<sequence length="119" mass="13234">MDFLKDSGGGWNSDLVSLLFQPDDAALITSIPVGNSATPDTQIWHFNKQGSYHGSLPRLDPKWLTPAPDTIKINFDALIQWDRKGAGVGIIARDSYRQCVMWRTNFYPGVEKVEHGIGC</sequence>
<dbReference type="EMBL" id="JACGWO010000012">
    <property type="protein sequence ID" value="KAK4413176.1"/>
    <property type="molecule type" value="Genomic_DNA"/>
</dbReference>
<organism evidence="1 2">
    <name type="scientific">Sesamum alatum</name>
    <dbReference type="NCBI Taxonomy" id="300844"/>
    <lineage>
        <taxon>Eukaryota</taxon>
        <taxon>Viridiplantae</taxon>
        <taxon>Streptophyta</taxon>
        <taxon>Embryophyta</taxon>
        <taxon>Tracheophyta</taxon>
        <taxon>Spermatophyta</taxon>
        <taxon>Magnoliopsida</taxon>
        <taxon>eudicotyledons</taxon>
        <taxon>Gunneridae</taxon>
        <taxon>Pentapetalae</taxon>
        <taxon>asterids</taxon>
        <taxon>lamiids</taxon>
        <taxon>Lamiales</taxon>
        <taxon>Pedaliaceae</taxon>
        <taxon>Sesamum</taxon>
    </lineage>
</organism>
<protein>
    <submittedName>
        <fullName evidence="1">Uncharacterized protein</fullName>
    </submittedName>
</protein>
<accession>A0AAE1XKM5</accession>